<dbReference type="PROSITE" id="PS50887">
    <property type="entry name" value="GGDEF"/>
    <property type="match status" value="1"/>
</dbReference>
<protein>
    <submittedName>
        <fullName evidence="6">EAL domain-containing protein</fullName>
    </submittedName>
</protein>
<dbReference type="Proteomes" id="UP000813068">
    <property type="component" value="Unassembled WGS sequence"/>
</dbReference>
<dbReference type="InterPro" id="IPR001633">
    <property type="entry name" value="EAL_dom"/>
</dbReference>
<dbReference type="CDD" id="cd01949">
    <property type="entry name" value="GGDEF"/>
    <property type="match status" value="1"/>
</dbReference>
<dbReference type="CDD" id="cd01948">
    <property type="entry name" value="EAL"/>
    <property type="match status" value="1"/>
</dbReference>
<dbReference type="EMBL" id="JAHRGL010000080">
    <property type="protein sequence ID" value="MBV2134989.1"/>
    <property type="molecule type" value="Genomic_DNA"/>
</dbReference>
<dbReference type="SMART" id="SM00052">
    <property type="entry name" value="EAL"/>
    <property type="match status" value="1"/>
</dbReference>
<proteinExistence type="predicted"/>
<feature type="domain" description="Response regulatory" evidence="2">
    <location>
        <begin position="6"/>
        <end position="122"/>
    </location>
</feature>
<dbReference type="InterPro" id="IPR052155">
    <property type="entry name" value="Biofilm_reg_signaling"/>
</dbReference>
<dbReference type="PANTHER" id="PTHR44757:SF2">
    <property type="entry name" value="BIOFILM ARCHITECTURE MAINTENANCE PROTEIN MBAA"/>
    <property type="match status" value="1"/>
</dbReference>
<dbReference type="NCBIfam" id="TIGR00254">
    <property type="entry name" value="GGDEF"/>
    <property type="match status" value="1"/>
</dbReference>
<organism evidence="6 7">
    <name type="scientific">Geopseudomonas aromaticivorans</name>
    <dbReference type="NCBI Taxonomy" id="2849492"/>
    <lineage>
        <taxon>Bacteria</taxon>
        <taxon>Pseudomonadati</taxon>
        <taxon>Pseudomonadota</taxon>
        <taxon>Gammaproteobacteria</taxon>
        <taxon>Pseudomonadales</taxon>
        <taxon>Pseudomonadaceae</taxon>
        <taxon>Geopseudomonas</taxon>
    </lineage>
</organism>
<evidence type="ECO:0000259" key="3">
    <source>
        <dbReference type="PROSITE" id="PS50112"/>
    </source>
</evidence>
<dbReference type="Pfam" id="PF00563">
    <property type="entry name" value="EAL"/>
    <property type="match status" value="1"/>
</dbReference>
<dbReference type="PANTHER" id="PTHR44757">
    <property type="entry name" value="DIGUANYLATE CYCLASE DGCP"/>
    <property type="match status" value="1"/>
</dbReference>
<comment type="caution">
    <text evidence="6">The sequence shown here is derived from an EMBL/GenBank/DDBJ whole genome shotgun (WGS) entry which is preliminary data.</text>
</comment>
<evidence type="ECO:0000313" key="6">
    <source>
        <dbReference type="EMBL" id="MBV2134989.1"/>
    </source>
</evidence>
<dbReference type="SMART" id="SM00267">
    <property type="entry name" value="GGDEF"/>
    <property type="match status" value="1"/>
</dbReference>
<reference evidence="6 7" key="1">
    <citation type="submission" date="2021-06" db="EMBL/GenBank/DDBJ databases">
        <title>Differences between aerobic and microaerobic xylene degrading microbial communities.</title>
        <authorList>
            <person name="Banerjee S."/>
            <person name="Tancsics A."/>
        </authorList>
    </citation>
    <scope>NUCLEOTIDE SEQUENCE [LARGE SCALE GENOMIC DNA]</scope>
    <source>
        <strain evidence="6 7">MAP12</strain>
    </source>
</reference>
<dbReference type="Pfam" id="PF00072">
    <property type="entry name" value="Response_reg"/>
    <property type="match status" value="1"/>
</dbReference>
<feature type="domain" description="EAL" evidence="4">
    <location>
        <begin position="430"/>
        <end position="685"/>
    </location>
</feature>
<dbReference type="InterPro" id="IPR000160">
    <property type="entry name" value="GGDEF_dom"/>
</dbReference>
<evidence type="ECO:0000313" key="7">
    <source>
        <dbReference type="Proteomes" id="UP000813068"/>
    </source>
</evidence>
<sequence>MSAAESILIIEDDLATRLLIRSVLARHGYRLLEAGDGQEGLEVFAREQPDLVLMDVMMPRLDGFTTCSTLRGCEPIPGTPVIMLTASDSDSDVEKAFEAGATDFITKPINWPLLVARVRYALRARRTSRELVTTRLRQEYAQKIARMGFWAWQADSGQLEWSADLAELTGVRSEQVDSLPALLEQVHPDDRKRLALAMDVARSDRSRLDQEIRLLAPDDAVCVLHLVAAHHPAQGRAELFEGAFQELTQVRETEQMVQHMALHDTLTGLPNRKLFLRLLESAIERARQNGNGVAMILFDINRLGRINDALGMQAGDQLLGRIASSLRQVLPLDTNIARLDSDEFAVFVHHNDLMRVHAKTEAVLARAAQPISIGDEQLFVSMTAGIALFPEHAGSAEELVQAAQDARQSARLQAKPLAIAKPVSANKAVELKLEFALRAALDDHFQQFHLVYQPQIRLSDNRIVGVEALIRWEHPEIGLVAPPRFIPIMEELGLINALGEWILRSACQQLRRWQDAGIHLQMSVNISPRQFQDSALSEILGDAVAQAGIRPADLKLEITESIAMQDPQGTVELLRQWRERGYQIAIDDFGVGYSSLEYLLRFPLDAIKIDRTFIKDIVESPSDRAIVRAVTVMAQSMGLTTIAEGVETQRQQDYLDAIGINQVQGFLFGKPMRAEALARFHAAHYTQLQAGGAGHPSGQCLAEPLA</sequence>
<evidence type="ECO:0000259" key="2">
    <source>
        <dbReference type="PROSITE" id="PS50110"/>
    </source>
</evidence>
<feature type="domain" description="PAS" evidence="3">
    <location>
        <begin position="161"/>
        <end position="205"/>
    </location>
</feature>
<feature type="domain" description="GGDEF" evidence="5">
    <location>
        <begin position="291"/>
        <end position="423"/>
    </location>
</feature>
<dbReference type="PROSITE" id="PS50110">
    <property type="entry name" value="RESPONSE_REGULATORY"/>
    <property type="match status" value="1"/>
</dbReference>
<feature type="modified residue" description="4-aspartylphosphate" evidence="1">
    <location>
        <position position="55"/>
    </location>
</feature>
<accession>A0ABS6N2U1</accession>
<evidence type="ECO:0000256" key="1">
    <source>
        <dbReference type="PROSITE-ProRule" id="PRU00169"/>
    </source>
</evidence>
<dbReference type="InterPro" id="IPR001789">
    <property type="entry name" value="Sig_transdc_resp-reg_receiver"/>
</dbReference>
<dbReference type="CDD" id="cd17574">
    <property type="entry name" value="REC_OmpR"/>
    <property type="match status" value="1"/>
</dbReference>
<evidence type="ECO:0000259" key="5">
    <source>
        <dbReference type="PROSITE" id="PS50887"/>
    </source>
</evidence>
<gene>
    <name evidence="6" type="ORF">KRX52_19645</name>
</gene>
<name>A0ABS6N2U1_9GAMM</name>
<dbReference type="InterPro" id="IPR000014">
    <property type="entry name" value="PAS"/>
</dbReference>
<keyword evidence="1" id="KW-0597">Phosphoprotein</keyword>
<dbReference type="PROSITE" id="PS50883">
    <property type="entry name" value="EAL"/>
    <property type="match status" value="1"/>
</dbReference>
<evidence type="ECO:0000259" key="4">
    <source>
        <dbReference type="PROSITE" id="PS50883"/>
    </source>
</evidence>
<dbReference type="Pfam" id="PF00990">
    <property type="entry name" value="GGDEF"/>
    <property type="match status" value="1"/>
</dbReference>
<keyword evidence="7" id="KW-1185">Reference proteome</keyword>
<dbReference type="PROSITE" id="PS50112">
    <property type="entry name" value="PAS"/>
    <property type="match status" value="1"/>
</dbReference>
<dbReference type="Pfam" id="PF08447">
    <property type="entry name" value="PAS_3"/>
    <property type="match status" value="1"/>
</dbReference>
<dbReference type="SMART" id="SM00448">
    <property type="entry name" value="REC"/>
    <property type="match status" value="1"/>
</dbReference>
<dbReference type="RefSeq" id="WP_217683422.1">
    <property type="nucleotide sequence ID" value="NZ_JAHRGL010000080.1"/>
</dbReference>
<dbReference type="InterPro" id="IPR013655">
    <property type="entry name" value="PAS_fold_3"/>
</dbReference>